<keyword evidence="1" id="KW-0808">Transferase</keyword>
<dbReference type="InterPro" id="IPR029044">
    <property type="entry name" value="Nucleotide-diphossugar_trans"/>
</dbReference>
<evidence type="ECO:0000313" key="2">
    <source>
        <dbReference type="Proteomes" id="UP001326110"/>
    </source>
</evidence>
<dbReference type="Proteomes" id="UP001326110">
    <property type="component" value="Chromosome"/>
</dbReference>
<keyword evidence="2" id="KW-1185">Reference proteome</keyword>
<gene>
    <name evidence="1" type="ORF">SR858_19635</name>
</gene>
<proteinExistence type="predicted"/>
<name>A0ABZ0XVN5_9BURK</name>
<dbReference type="SUPFAM" id="SSF53448">
    <property type="entry name" value="Nucleotide-diphospho-sugar transferases"/>
    <property type="match status" value="1"/>
</dbReference>
<dbReference type="EMBL" id="CP140152">
    <property type="protein sequence ID" value="WQH03247.1"/>
    <property type="molecule type" value="Genomic_DNA"/>
</dbReference>
<protein>
    <submittedName>
        <fullName evidence="1">Galactosyl transferase</fullName>
    </submittedName>
</protein>
<sequence length="267" mass="30285">MKKALTFVIPVRHQDNARDWGKLKSNLTATVKSIASQESTDWKAIIVANRGADLPALPAGFDVKWVDFESNPLHEQGSVDKEIFYEAVRLDKGRRILAGMLHAGPMQHVMVVDDDDFISNKLAALAASNPQANGWYIREGYVWGDGSNYVYRFADFSKLCGTCYLIRADLYELPASFEQASDEYIKRMLGSHIFIRDFLESNGKPLAPVPFVGAVYRVGHVGSHSKSTSVFTQYFPKWLVKRPVELLRRLRRLSFISPSMRREYFGE</sequence>
<dbReference type="GeneID" id="43163591"/>
<organism evidence="1 2">
    <name type="scientific">Duganella zoogloeoides</name>
    <dbReference type="NCBI Taxonomy" id="75659"/>
    <lineage>
        <taxon>Bacteria</taxon>
        <taxon>Pseudomonadati</taxon>
        <taxon>Pseudomonadota</taxon>
        <taxon>Betaproteobacteria</taxon>
        <taxon>Burkholderiales</taxon>
        <taxon>Oxalobacteraceae</taxon>
        <taxon>Telluria group</taxon>
        <taxon>Duganella</taxon>
    </lineage>
</organism>
<reference evidence="1 2" key="1">
    <citation type="submission" date="2023-11" db="EMBL/GenBank/DDBJ databases">
        <title>MicrobeMod: A computational toolkit for identifying prokaryotic methylation and restriction-modification with nanopore sequencing.</title>
        <authorList>
            <person name="Crits-Christoph A."/>
            <person name="Kang S.C."/>
            <person name="Lee H."/>
            <person name="Ostrov N."/>
        </authorList>
    </citation>
    <scope>NUCLEOTIDE SEQUENCE [LARGE SCALE GENOMIC DNA]</scope>
    <source>
        <strain evidence="1 2">ATCC 25935</strain>
    </source>
</reference>
<evidence type="ECO:0000313" key="1">
    <source>
        <dbReference type="EMBL" id="WQH03247.1"/>
    </source>
</evidence>
<dbReference type="GO" id="GO:0016740">
    <property type="term" value="F:transferase activity"/>
    <property type="evidence" value="ECO:0007669"/>
    <property type="project" value="UniProtKB-KW"/>
</dbReference>
<accession>A0ABZ0XVN5</accession>
<dbReference type="RefSeq" id="WP_019921853.1">
    <property type="nucleotide sequence ID" value="NZ_CP140152.1"/>
</dbReference>